<feature type="region of interest" description="Disordered" evidence="5">
    <location>
        <begin position="1"/>
        <end position="25"/>
    </location>
</feature>
<accession>A0A5A8DJP4</accession>
<feature type="compositionally biased region" description="Low complexity" evidence="5">
    <location>
        <begin position="163"/>
        <end position="198"/>
    </location>
</feature>
<keyword evidence="4" id="KW-0539">Nucleus</keyword>
<dbReference type="EMBL" id="VLTM01000011">
    <property type="protein sequence ID" value="KAA0165743.1"/>
    <property type="molecule type" value="Genomic_DNA"/>
</dbReference>
<sequence>MASAWKNVVPRREHRERPQPEARQHLGLLEKHKDYVKRARAHHRKRDRIVALKRRAELRNKDEFYHGMASAKTKDGVHVKQRPSQQPPVSVLKLLKTQDVAYVGLKAQAERSKIERLRATLHRTASGGQGKHMLFMDDPRGEARSEAEDLGRAGRSDDEDSLGSDAGYDAADGPAAGSLSAALAAAGEEGDGPARAAGQAGSPGVGVRARKRQREADAGDGGAESGDDEADEEEGEEDGAGSPGAAAGGQLTAVDAADALAAAVAAANASAHDGLRQVSAKRLATEQGAVPAAQLLAAAAAEGPKKRSKRSLRRAAKRAAKGSAEAYEGLREREARAAVLSTAAAHFEYQKHLLSKGRRVKVADATPNRPALFKWKRERKH</sequence>
<dbReference type="GO" id="GO:0006364">
    <property type="term" value="P:rRNA processing"/>
    <property type="evidence" value="ECO:0007669"/>
    <property type="project" value="UniProtKB-KW"/>
</dbReference>
<evidence type="ECO:0000256" key="5">
    <source>
        <dbReference type="SAM" id="MobiDB-lite"/>
    </source>
</evidence>
<dbReference type="AlphaFoldDB" id="A0A5A8DJP4"/>
<feature type="region of interest" description="Disordered" evidence="5">
    <location>
        <begin position="298"/>
        <end position="328"/>
    </location>
</feature>
<dbReference type="Proteomes" id="UP000325113">
    <property type="component" value="Unassembled WGS sequence"/>
</dbReference>
<proteinExistence type="inferred from homology"/>
<feature type="compositionally biased region" description="Basic and acidic residues" evidence="5">
    <location>
        <begin position="10"/>
        <end position="25"/>
    </location>
</feature>
<feature type="compositionally biased region" description="Basic residues" evidence="5">
    <location>
        <begin position="306"/>
        <end position="320"/>
    </location>
</feature>
<dbReference type="PANTHER" id="PTHR12838">
    <property type="entry name" value="U3 SMALL NUCLEOLAR RNA-ASSOCIATED PROTEIN 11"/>
    <property type="match status" value="1"/>
</dbReference>
<protein>
    <recommendedName>
        <fullName evidence="8">U3 small nucleolar RNA-associated protein 11</fullName>
    </recommendedName>
</protein>
<evidence type="ECO:0000256" key="3">
    <source>
        <dbReference type="ARBA" id="ARBA00022552"/>
    </source>
</evidence>
<evidence type="ECO:0000256" key="4">
    <source>
        <dbReference type="ARBA" id="ARBA00023242"/>
    </source>
</evidence>
<comment type="subcellular location">
    <subcellularLocation>
        <location evidence="1">Nucleus</location>
        <location evidence="1">Nucleolus</location>
    </subcellularLocation>
</comment>
<comment type="caution">
    <text evidence="6">The sequence shown here is derived from an EMBL/GenBank/DDBJ whole genome shotgun (WGS) entry which is preliminary data.</text>
</comment>
<dbReference type="GO" id="GO:0032040">
    <property type="term" value="C:small-subunit processome"/>
    <property type="evidence" value="ECO:0007669"/>
    <property type="project" value="InterPro"/>
</dbReference>
<evidence type="ECO:0008006" key="8">
    <source>
        <dbReference type="Google" id="ProtNLM"/>
    </source>
</evidence>
<name>A0A5A8DJP4_CAFRO</name>
<evidence type="ECO:0000313" key="6">
    <source>
        <dbReference type="EMBL" id="KAA0165743.1"/>
    </source>
</evidence>
<evidence type="ECO:0000256" key="1">
    <source>
        <dbReference type="ARBA" id="ARBA00004604"/>
    </source>
</evidence>
<feature type="compositionally biased region" description="Acidic residues" evidence="5">
    <location>
        <begin position="225"/>
        <end position="239"/>
    </location>
</feature>
<gene>
    <name evidence="6" type="ORF">FNF31_01720</name>
</gene>
<reference evidence="6 7" key="1">
    <citation type="submission" date="2019-07" db="EMBL/GenBank/DDBJ databases">
        <title>Genomes of Cafeteria roenbergensis.</title>
        <authorList>
            <person name="Fischer M.G."/>
            <person name="Hackl T."/>
            <person name="Roman M."/>
        </authorList>
    </citation>
    <scope>NUCLEOTIDE SEQUENCE [LARGE SCALE GENOMIC DNA]</scope>
    <source>
        <strain evidence="6 7">Cflag</strain>
    </source>
</reference>
<dbReference type="PANTHER" id="PTHR12838:SF0">
    <property type="entry name" value="U3 SMALL NUCLEOLAR RNA-ASSOCIATED PROTEIN 11-RELATED"/>
    <property type="match status" value="1"/>
</dbReference>
<dbReference type="Pfam" id="PF03998">
    <property type="entry name" value="Utp11"/>
    <property type="match status" value="1"/>
</dbReference>
<keyword evidence="3" id="KW-0698">rRNA processing</keyword>
<organism evidence="6 7">
    <name type="scientific">Cafeteria roenbergensis</name>
    <name type="common">Marine flagellate</name>
    <dbReference type="NCBI Taxonomy" id="33653"/>
    <lineage>
        <taxon>Eukaryota</taxon>
        <taxon>Sar</taxon>
        <taxon>Stramenopiles</taxon>
        <taxon>Bigyra</taxon>
        <taxon>Opalozoa</taxon>
        <taxon>Bicosoecida</taxon>
        <taxon>Cafeteriaceae</taxon>
        <taxon>Cafeteria</taxon>
    </lineage>
</organism>
<evidence type="ECO:0000313" key="7">
    <source>
        <dbReference type="Proteomes" id="UP000325113"/>
    </source>
</evidence>
<feature type="region of interest" description="Disordered" evidence="5">
    <location>
        <begin position="121"/>
        <end position="249"/>
    </location>
</feature>
<evidence type="ECO:0000256" key="2">
    <source>
        <dbReference type="ARBA" id="ARBA00008105"/>
    </source>
</evidence>
<comment type="similarity">
    <text evidence="2">Belongs to the UTP11 family.</text>
</comment>
<dbReference type="InterPro" id="IPR007144">
    <property type="entry name" value="SSU_processome_Utp11"/>
</dbReference>
<feature type="compositionally biased region" description="Basic and acidic residues" evidence="5">
    <location>
        <begin position="134"/>
        <end position="156"/>
    </location>
</feature>